<feature type="region of interest" description="Disordered" evidence="1">
    <location>
        <begin position="100"/>
        <end position="122"/>
    </location>
</feature>
<dbReference type="AlphaFoldDB" id="A0A1V4KFU9"/>
<evidence type="ECO:0000313" key="4">
    <source>
        <dbReference type="Proteomes" id="UP000190648"/>
    </source>
</evidence>
<keyword evidence="2" id="KW-0732">Signal</keyword>
<feature type="signal peptide" evidence="2">
    <location>
        <begin position="1"/>
        <end position="16"/>
    </location>
</feature>
<accession>A0A1V4KFU9</accession>
<keyword evidence="4" id="KW-1185">Reference proteome</keyword>
<dbReference type="EMBL" id="LSYS01003169">
    <property type="protein sequence ID" value="OPJ83322.1"/>
    <property type="molecule type" value="Genomic_DNA"/>
</dbReference>
<feature type="compositionally biased region" description="Polar residues" evidence="1">
    <location>
        <begin position="103"/>
        <end position="114"/>
    </location>
</feature>
<evidence type="ECO:0000313" key="3">
    <source>
        <dbReference type="EMBL" id="OPJ83322.1"/>
    </source>
</evidence>
<gene>
    <name evidence="3" type="ORF">AV530_006240</name>
</gene>
<reference evidence="3 4" key="1">
    <citation type="submission" date="2016-02" db="EMBL/GenBank/DDBJ databases">
        <title>Band-tailed pigeon sequencing and assembly.</title>
        <authorList>
            <person name="Soares A.E."/>
            <person name="Novak B.J."/>
            <person name="Rice E.S."/>
            <person name="O'Connell B."/>
            <person name="Chang D."/>
            <person name="Weber S."/>
            <person name="Shapiro B."/>
        </authorList>
    </citation>
    <scope>NUCLEOTIDE SEQUENCE [LARGE SCALE GENOMIC DNA]</scope>
    <source>
        <strain evidence="3">BTP2013</strain>
        <tissue evidence="3">Blood</tissue>
    </source>
</reference>
<sequence>MDQALPCLCPCLGAFAQVLLWGSADWRATSMQILLAKQNVESSTLYQDRKANRIKIKICHLHIFLMTEEPQVVFLKKDIMKVWKTSQFGVVCISPPVPAYTSRGDSSSSVTPINANPRLVVS</sequence>
<evidence type="ECO:0000256" key="2">
    <source>
        <dbReference type="SAM" id="SignalP"/>
    </source>
</evidence>
<comment type="caution">
    <text evidence="3">The sequence shown here is derived from an EMBL/GenBank/DDBJ whole genome shotgun (WGS) entry which is preliminary data.</text>
</comment>
<proteinExistence type="predicted"/>
<dbReference type="Proteomes" id="UP000190648">
    <property type="component" value="Unassembled WGS sequence"/>
</dbReference>
<feature type="chain" id="PRO_5013116091" evidence="2">
    <location>
        <begin position="17"/>
        <end position="122"/>
    </location>
</feature>
<evidence type="ECO:0000256" key="1">
    <source>
        <dbReference type="SAM" id="MobiDB-lite"/>
    </source>
</evidence>
<organism evidence="3 4">
    <name type="scientific">Patagioenas fasciata monilis</name>
    <dbReference type="NCBI Taxonomy" id="372326"/>
    <lineage>
        <taxon>Eukaryota</taxon>
        <taxon>Metazoa</taxon>
        <taxon>Chordata</taxon>
        <taxon>Craniata</taxon>
        <taxon>Vertebrata</taxon>
        <taxon>Euteleostomi</taxon>
        <taxon>Archelosauria</taxon>
        <taxon>Archosauria</taxon>
        <taxon>Dinosauria</taxon>
        <taxon>Saurischia</taxon>
        <taxon>Theropoda</taxon>
        <taxon>Coelurosauria</taxon>
        <taxon>Aves</taxon>
        <taxon>Neognathae</taxon>
        <taxon>Neoaves</taxon>
        <taxon>Columbimorphae</taxon>
        <taxon>Columbiformes</taxon>
        <taxon>Columbidae</taxon>
        <taxon>Patagioenas</taxon>
    </lineage>
</organism>
<protein>
    <submittedName>
        <fullName evidence="3">Uncharacterized protein</fullName>
    </submittedName>
</protein>
<name>A0A1V4KFU9_PATFA</name>